<dbReference type="EMBL" id="BJWL01000022">
    <property type="protein sequence ID" value="GFZ10677.1"/>
    <property type="molecule type" value="Genomic_DNA"/>
</dbReference>
<name>A0A7J0GIM6_9ERIC</name>
<organism evidence="1 2">
    <name type="scientific">Actinidia rufa</name>
    <dbReference type="NCBI Taxonomy" id="165716"/>
    <lineage>
        <taxon>Eukaryota</taxon>
        <taxon>Viridiplantae</taxon>
        <taxon>Streptophyta</taxon>
        <taxon>Embryophyta</taxon>
        <taxon>Tracheophyta</taxon>
        <taxon>Spermatophyta</taxon>
        <taxon>Magnoliopsida</taxon>
        <taxon>eudicotyledons</taxon>
        <taxon>Gunneridae</taxon>
        <taxon>Pentapetalae</taxon>
        <taxon>asterids</taxon>
        <taxon>Ericales</taxon>
        <taxon>Actinidiaceae</taxon>
        <taxon>Actinidia</taxon>
    </lineage>
</organism>
<evidence type="ECO:0000313" key="2">
    <source>
        <dbReference type="Proteomes" id="UP000585474"/>
    </source>
</evidence>
<dbReference type="AlphaFoldDB" id="A0A7J0GIM6"/>
<protein>
    <submittedName>
        <fullName evidence="1">Uncharacterized protein</fullName>
    </submittedName>
</protein>
<dbReference type="Proteomes" id="UP000585474">
    <property type="component" value="Unassembled WGS sequence"/>
</dbReference>
<sequence>MKMVKNIVLFTIHYFHLVALAKAVAIAMMIRKMLSICSPVGLGVWTARDFMSGRLKLSVSSGTGGGGGGK</sequence>
<keyword evidence="2" id="KW-1185">Reference proteome</keyword>
<evidence type="ECO:0000313" key="1">
    <source>
        <dbReference type="EMBL" id="GFZ10677.1"/>
    </source>
</evidence>
<proteinExistence type="predicted"/>
<gene>
    <name evidence="1" type="ORF">Acr_22g0000750</name>
</gene>
<comment type="caution">
    <text evidence="1">The sequence shown here is derived from an EMBL/GenBank/DDBJ whole genome shotgun (WGS) entry which is preliminary data.</text>
</comment>
<accession>A0A7J0GIM6</accession>
<reference evidence="1 2" key="1">
    <citation type="submission" date="2019-07" db="EMBL/GenBank/DDBJ databases">
        <title>De Novo Assembly of kiwifruit Actinidia rufa.</title>
        <authorList>
            <person name="Sugita-Konishi S."/>
            <person name="Sato K."/>
            <person name="Mori E."/>
            <person name="Abe Y."/>
            <person name="Kisaki G."/>
            <person name="Hamano K."/>
            <person name="Suezawa K."/>
            <person name="Otani M."/>
            <person name="Fukuda T."/>
            <person name="Manabe T."/>
            <person name="Gomi K."/>
            <person name="Tabuchi M."/>
            <person name="Akimitsu K."/>
            <person name="Kataoka I."/>
        </authorList>
    </citation>
    <scope>NUCLEOTIDE SEQUENCE [LARGE SCALE GENOMIC DNA]</scope>
    <source>
        <strain evidence="2">cv. Fuchu</strain>
    </source>
</reference>